<evidence type="ECO:0000313" key="4">
    <source>
        <dbReference type="EMBL" id="CAD8935835.1"/>
    </source>
</evidence>
<keyword evidence="2" id="KW-0520">NAD</keyword>
<dbReference type="SUPFAM" id="SSF51395">
    <property type="entry name" value="FMN-linked oxidoreductases"/>
    <property type="match status" value="1"/>
</dbReference>
<dbReference type="EMBL" id="HBFW01010678">
    <property type="protein sequence ID" value="CAD8935835.1"/>
    <property type="molecule type" value="Transcribed_RNA"/>
</dbReference>
<dbReference type="AlphaFoldDB" id="A0A7S1D240"/>
<feature type="domain" description="DUS-like FMN-binding" evidence="3">
    <location>
        <begin position="5"/>
        <end position="93"/>
    </location>
</feature>
<proteinExistence type="predicted"/>
<dbReference type="InterPro" id="IPR013785">
    <property type="entry name" value="Aldolase_TIM"/>
</dbReference>
<evidence type="ECO:0000256" key="2">
    <source>
        <dbReference type="ARBA" id="ARBA00023027"/>
    </source>
</evidence>
<evidence type="ECO:0000259" key="3">
    <source>
        <dbReference type="Pfam" id="PF01207"/>
    </source>
</evidence>
<dbReference type="Gene3D" id="3.20.20.70">
    <property type="entry name" value="Aldolase class I"/>
    <property type="match status" value="1"/>
</dbReference>
<dbReference type="Pfam" id="PF01207">
    <property type="entry name" value="Dus"/>
    <property type="match status" value="1"/>
</dbReference>
<protein>
    <recommendedName>
        <fullName evidence="3">DUS-like FMN-binding domain-containing protein</fullName>
    </recommendedName>
</protein>
<accession>A0A7S1D240</accession>
<dbReference type="PANTHER" id="PTHR11082:SF5">
    <property type="entry name" value="TRNA-DIHYDROURIDINE(16_17) SYNTHASE [NAD(P)(+)]-LIKE"/>
    <property type="match status" value="1"/>
</dbReference>
<keyword evidence="1" id="KW-0521">NADP</keyword>
<dbReference type="PANTHER" id="PTHR11082">
    <property type="entry name" value="TRNA-DIHYDROURIDINE SYNTHASE"/>
    <property type="match status" value="1"/>
</dbReference>
<dbReference type="GO" id="GO:0017150">
    <property type="term" value="F:tRNA dihydrouridine synthase activity"/>
    <property type="evidence" value="ECO:0007669"/>
    <property type="project" value="TreeGrafter"/>
</dbReference>
<sequence>MLGHRIPIFANGNIQSLDDVEACLAYTNVDGVMSSEAILEYPPLFCQPPTQPRIIGRLTLARHYLQLAQQYPPDQGGQGSGMKCIKIHLHRFLHADLQTYPAVRDAIVNSSTIAALEQALDGLEQLHQQTNHRFEDETLCWYTRHQQPVLVETPSSNGNSSSTTTTITTMTAMEAKKQREGRVRCEEIADDTADCMAGLFVDEQ</sequence>
<organism evidence="4">
    <name type="scientific">Cyclophora tenuis</name>
    <name type="common">Marine diatom</name>
    <dbReference type="NCBI Taxonomy" id="216820"/>
    <lineage>
        <taxon>Eukaryota</taxon>
        <taxon>Sar</taxon>
        <taxon>Stramenopiles</taxon>
        <taxon>Ochrophyta</taxon>
        <taxon>Bacillariophyta</taxon>
        <taxon>Fragilariophyceae</taxon>
        <taxon>Fragilariophycidae</taxon>
        <taxon>Cyclophorales</taxon>
        <taxon>Cyclophoraceae</taxon>
        <taxon>Cyclophora</taxon>
    </lineage>
</organism>
<dbReference type="InterPro" id="IPR035587">
    <property type="entry name" value="DUS-like_FMN-bd"/>
</dbReference>
<gene>
    <name evidence="4" type="ORF">CTEN0397_LOCUS6869</name>
</gene>
<reference evidence="4" key="1">
    <citation type="submission" date="2021-01" db="EMBL/GenBank/DDBJ databases">
        <authorList>
            <person name="Corre E."/>
            <person name="Pelletier E."/>
            <person name="Niang G."/>
            <person name="Scheremetjew M."/>
            <person name="Finn R."/>
            <person name="Kale V."/>
            <person name="Holt S."/>
            <person name="Cochrane G."/>
            <person name="Meng A."/>
            <person name="Brown T."/>
            <person name="Cohen L."/>
        </authorList>
    </citation>
    <scope>NUCLEOTIDE SEQUENCE</scope>
    <source>
        <strain evidence="4">ECT3854</strain>
    </source>
</reference>
<evidence type="ECO:0000256" key="1">
    <source>
        <dbReference type="ARBA" id="ARBA00022857"/>
    </source>
</evidence>
<name>A0A7S1D240_CYCTE</name>